<dbReference type="AlphaFoldDB" id="A0A871R4Q3"/>
<comment type="catalytic activity">
    <reaction evidence="4">
        <text>a (2E,4E)-dienoyl-CoA + NADPH + H(+) = a 4,5-saturated-(3E)-enoyl-CoA + NADP(+)</text>
        <dbReference type="Rhea" id="RHEA:45912"/>
        <dbReference type="ChEBI" id="CHEBI:15378"/>
        <dbReference type="ChEBI" id="CHEBI:57783"/>
        <dbReference type="ChEBI" id="CHEBI:58349"/>
        <dbReference type="ChEBI" id="CHEBI:85101"/>
        <dbReference type="ChEBI" id="CHEBI:85493"/>
        <dbReference type="EC" id="1.3.1.124"/>
    </reaction>
</comment>
<dbReference type="FunFam" id="3.40.50.720:FF:000084">
    <property type="entry name" value="Short-chain dehydrogenase reductase"/>
    <property type="match status" value="1"/>
</dbReference>
<evidence type="ECO:0000313" key="6">
    <source>
        <dbReference type="EMBL" id="QOU19205.1"/>
    </source>
</evidence>
<gene>
    <name evidence="6" type="ORF">BRETT_004426</name>
</gene>
<dbReference type="RefSeq" id="XP_041135698.1">
    <property type="nucleotide sequence ID" value="XM_041282922.1"/>
</dbReference>
<evidence type="ECO:0000256" key="2">
    <source>
        <dbReference type="ARBA" id="ARBA00023002"/>
    </source>
</evidence>
<organism evidence="6 7">
    <name type="scientific">Dekkera bruxellensis</name>
    <name type="common">Brettanomyces custersii</name>
    <dbReference type="NCBI Taxonomy" id="5007"/>
    <lineage>
        <taxon>Eukaryota</taxon>
        <taxon>Fungi</taxon>
        <taxon>Dikarya</taxon>
        <taxon>Ascomycota</taxon>
        <taxon>Saccharomycotina</taxon>
        <taxon>Pichiomycetes</taxon>
        <taxon>Pichiales</taxon>
        <taxon>Pichiaceae</taxon>
        <taxon>Brettanomyces</taxon>
    </lineage>
</organism>
<dbReference type="Proteomes" id="UP000663131">
    <property type="component" value="Chromosome 5"/>
</dbReference>
<sequence length="288" mass="31345">MNITSEDNYATIWQENLFKGKVCLLTGGSGDICKEQAKALIRLGCSISIVGRNAKKVKLAVQELGEYKEVDNKANVIGFGNCDVRNFEKIRSAVRNTSERLGKIDFLVCGAAGNFMADFNHLSVNAFKAVIDIDLIGTFNTVKACFEDLKSTKGSIIFISATLHYYGVPFQSHVSAAKSGIDALARSLAVEFGPLGIRVNCIAPGPIGDTEGFNRIVQENKQFSRKIPIQRVGKKSDIANATIFLFSKASSFITGTILVVDGGFWQMGNINTINSYPEMLLAKLKSKI</sequence>
<dbReference type="EC" id="1.3.1.124" evidence="3"/>
<reference evidence="6" key="2">
    <citation type="journal article" name="BMC Genomics">
        <title>New genome assemblies reveal patterns of domestication and adaptation across Brettanomyces (Dekkera) species.</title>
        <authorList>
            <person name="Roach M.J."/>
            <person name="Borneman A.R."/>
        </authorList>
    </citation>
    <scope>NUCLEOTIDE SEQUENCE</scope>
    <source>
        <strain evidence="6">UCD 2041</strain>
    </source>
</reference>
<dbReference type="GeneID" id="64576349"/>
<dbReference type="OrthoDB" id="2136131at2759"/>
<dbReference type="PANTHER" id="PTHR43296">
    <property type="entry name" value="PEROXISOMAL 2,4-DIENOYL-COA REDUCTASE"/>
    <property type="match status" value="1"/>
</dbReference>
<dbReference type="GO" id="GO:0009062">
    <property type="term" value="P:fatty acid catabolic process"/>
    <property type="evidence" value="ECO:0007669"/>
    <property type="project" value="InterPro"/>
</dbReference>
<name>A0A871R4Q3_DEKBR</name>
<keyword evidence="1" id="KW-0521">NADP</keyword>
<dbReference type="CDD" id="cd05369">
    <property type="entry name" value="TER_DECR_SDR_a"/>
    <property type="match status" value="1"/>
</dbReference>
<dbReference type="GO" id="GO:0005777">
    <property type="term" value="C:peroxisome"/>
    <property type="evidence" value="ECO:0007669"/>
    <property type="project" value="TreeGrafter"/>
</dbReference>
<dbReference type="PRINTS" id="PR00081">
    <property type="entry name" value="GDHRDH"/>
</dbReference>
<evidence type="ECO:0000256" key="5">
    <source>
        <dbReference type="ARBA" id="ARBA00048340"/>
    </source>
</evidence>
<dbReference type="KEGG" id="bbrx:BRETT_004426"/>
<dbReference type="InterPro" id="IPR036291">
    <property type="entry name" value="NAD(P)-bd_dom_sf"/>
</dbReference>
<evidence type="ECO:0000256" key="4">
    <source>
        <dbReference type="ARBA" id="ARBA00048009"/>
    </source>
</evidence>
<dbReference type="SUPFAM" id="SSF51735">
    <property type="entry name" value="NAD(P)-binding Rossmann-fold domains"/>
    <property type="match status" value="1"/>
</dbReference>
<protein>
    <recommendedName>
        <fullName evidence="3">2,4-dienoyl-CoA reductase [(3E)-enoyl-CoA-producing]</fullName>
        <ecNumber evidence="3">1.3.1.124</ecNumber>
    </recommendedName>
</protein>
<reference evidence="6" key="1">
    <citation type="submission" date="2020-10" db="EMBL/GenBank/DDBJ databases">
        <authorList>
            <person name="Palmer J.M."/>
        </authorList>
    </citation>
    <scope>NUCLEOTIDE SEQUENCE</scope>
    <source>
        <strain evidence="6">UCD 2041</strain>
    </source>
</reference>
<keyword evidence="2" id="KW-0560">Oxidoreductase</keyword>
<dbReference type="GO" id="GO:0008670">
    <property type="term" value="F:2,4-dienoyl-CoA reductase (NADPH) activity"/>
    <property type="evidence" value="ECO:0007669"/>
    <property type="project" value="InterPro"/>
</dbReference>
<evidence type="ECO:0000313" key="7">
    <source>
        <dbReference type="Proteomes" id="UP000663131"/>
    </source>
</evidence>
<dbReference type="Gene3D" id="3.40.50.720">
    <property type="entry name" value="NAD(P)-binding Rossmann-like Domain"/>
    <property type="match status" value="1"/>
</dbReference>
<comment type="catalytic activity">
    <reaction evidence="5">
        <text>a (2E,4Z)-dienoyl-CoA + NADPH + H(+) = a 4,5-saturated-(3E)-enoyl-CoA + NADP(+)</text>
        <dbReference type="Rhea" id="RHEA:61892"/>
        <dbReference type="ChEBI" id="CHEBI:15378"/>
        <dbReference type="ChEBI" id="CHEBI:57783"/>
        <dbReference type="ChEBI" id="CHEBI:58349"/>
        <dbReference type="ChEBI" id="CHEBI:85099"/>
        <dbReference type="ChEBI" id="CHEBI:85493"/>
        <dbReference type="EC" id="1.3.1.124"/>
    </reaction>
</comment>
<evidence type="ECO:0000256" key="3">
    <source>
        <dbReference type="ARBA" id="ARBA00026117"/>
    </source>
</evidence>
<dbReference type="InterPro" id="IPR002347">
    <property type="entry name" value="SDR_fam"/>
</dbReference>
<dbReference type="Pfam" id="PF13561">
    <property type="entry name" value="adh_short_C2"/>
    <property type="match status" value="1"/>
</dbReference>
<proteinExistence type="predicted"/>
<dbReference type="InterPro" id="IPR045017">
    <property type="entry name" value="DECR2-like"/>
</dbReference>
<accession>A0A871R4Q3</accession>
<dbReference type="EMBL" id="CP063133">
    <property type="protein sequence ID" value="QOU19205.1"/>
    <property type="molecule type" value="Genomic_DNA"/>
</dbReference>
<evidence type="ECO:0000256" key="1">
    <source>
        <dbReference type="ARBA" id="ARBA00022857"/>
    </source>
</evidence>
<dbReference type="PANTHER" id="PTHR43296:SF2">
    <property type="entry name" value="PEROXISOMAL 2,4-DIENOYL-COA REDUCTASE [(3E)-ENOYL-COA-PRODUCING]"/>
    <property type="match status" value="1"/>
</dbReference>